<accession>A0A367IMY2</accession>
<dbReference type="AlphaFoldDB" id="A0A367IMY2"/>
<feature type="compositionally biased region" description="Polar residues" evidence="1">
    <location>
        <begin position="53"/>
        <end position="66"/>
    </location>
</feature>
<dbReference type="OrthoDB" id="2288752at2759"/>
<protein>
    <submittedName>
        <fullName evidence="2">Uncharacterized protein</fullName>
    </submittedName>
</protein>
<organism evidence="2 3">
    <name type="scientific">Rhizopus stolonifer</name>
    <name type="common">Rhizopus nigricans</name>
    <dbReference type="NCBI Taxonomy" id="4846"/>
    <lineage>
        <taxon>Eukaryota</taxon>
        <taxon>Fungi</taxon>
        <taxon>Fungi incertae sedis</taxon>
        <taxon>Mucoromycota</taxon>
        <taxon>Mucoromycotina</taxon>
        <taxon>Mucoromycetes</taxon>
        <taxon>Mucorales</taxon>
        <taxon>Mucorineae</taxon>
        <taxon>Rhizopodaceae</taxon>
        <taxon>Rhizopus</taxon>
    </lineage>
</organism>
<sequence length="100" mass="11017">MDTSDHESQSDESMLIAEQETSEEEGEISPVLGTTSILSSASSSFAPVTPTSIESPLETQMKSNTKGLFRRETSKLNHKRRSLTMKLKSALSHSNKRNSM</sequence>
<gene>
    <name evidence="2" type="ORF">CU098_007722</name>
</gene>
<evidence type="ECO:0000256" key="1">
    <source>
        <dbReference type="SAM" id="MobiDB-lite"/>
    </source>
</evidence>
<feature type="compositionally biased region" description="Low complexity" evidence="1">
    <location>
        <begin position="41"/>
        <end position="52"/>
    </location>
</feature>
<reference evidence="2 3" key="1">
    <citation type="journal article" date="2018" name="G3 (Bethesda)">
        <title>Phylogenetic and Phylogenomic Definition of Rhizopus Species.</title>
        <authorList>
            <person name="Gryganskyi A.P."/>
            <person name="Golan J."/>
            <person name="Dolatabadi S."/>
            <person name="Mondo S."/>
            <person name="Robb S."/>
            <person name="Idnurm A."/>
            <person name="Muszewska A."/>
            <person name="Steczkiewicz K."/>
            <person name="Masonjones S."/>
            <person name="Liao H.L."/>
            <person name="Gajdeczka M.T."/>
            <person name="Anike F."/>
            <person name="Vuek A."/>
            <person name="Anishchenko I.M."/>
            <person name="Voigt K."/>
            <person name="de Hoog G.S."/>
            <person name="Smith M.E."/>
            <person name="Heitman J."/>
            <person name="Vilgalys R."/>
            <person name="Stajich J.E."/>
        </authorList>
    </citation>
    <scope>NUCLEOTIDE SEQUENCE [LARGE SCALE GENOMIC DNA]</scope>
    <source>
        <strain evidence="2 3">LSU 92-RS-03</strain>
    </source>
</reference>
<proteinExistence type="predicted"/>
<dbReference type="EMBL" id="PJQM01006833">
    <property type="protein sequence ID" value="RCH79025.1"/>
    <property type="molecule type" value="Genomic_DNA"/>
</dbReference>
<evidence type="ECO:0000313" key="2">
    <source>
        <dbReference type="EMBL" id="RCH79025.1"/>
    </source>
</evidence>
<feature type="region of interest" description="Disordered" evidence="1">
    <location>
        <begin position="1"/>
        <end position="29"/>
    </location>
</feature>
<evidence type="ECO:0000313" key="3">
    <source>
        <dbReference type="Proteomes" id="UP000253551"/>
    </source>
</evidence>
<feature type="region of interest" description="Disordered" evidence="1">
    <location>
        <begin position="41"/>
        <end position="69"/>
    </location>
</feature>
<name>A0A367IMY2_RHIST</name>
<comment type="caution">
    <text evidence="2">The sequence shown here is derived from an EMBL/GenBank/DDBJ whole genome shotgun (WGS) entry which is preliminary data.</text>
</comment>
<dbReference type="Proteomes" id="UP000253551">
    <property type="component" value="Unassembled WGS sequence"/>
</dbReference>
<keyword evidence="3" id="KW-1185">Reference proteome</keyword>